<accession>A0A0V1H1Z4</accession>
<evidence type="ECO:0000313" key="2">
    <source>
        <dbReference type="Proteomes" id="UP000055024"/>
    </source>
</evidence>
<dbReference type="Proteomes" id="UP000055024">
    <property type="component" value="Unassembled WGS sequence"/>
</dbReference>
<dbReference type="OrthoDB" id="5938502at2759"/>
<proteinExistence type="predicted"/>
<sequence>MSSLLSHTIPSAIIALHSDATSFSRRDRNTIASLLDHFVKQNPAVSVNCFNSFTHSIVSVLSSSENNRICRMMRRWSNCIQVDITKACKNEEQLKIDLEFYYCRIWKMFACSLD</sequence>
<reference evidence="1 2" key="1">
    <citation type="submission" date="2015-01" db="EMBL/GenBank/DDBJ databases">
        <title>Evolution of Trichinella species and genotypes.</title>
        <authorList>
            <person name="Korhonen P.K."/>
            <person name="Edoardo P."/>
            <person name="Giuseppe L.R."/>
            <person name="Gasser R.B."/>
        </authorList>
    </citation>
    <scope>NUCLEOTIDE SEQUENCE [LARGE SCALE GENOMIC DNA]</scope>
    <source>
        <strain evidence="1">ISS1029</strain>
    </source>
</reference>
<evidence type="ECO:0000313" key="1">
    <source>
        <dbReference type="EMBL" id="KRZ04663.1"/>
    </source>
</evidence>
<dbReference type="AlphaFoldDB" id="A0A0V1H1Z4"/>
<keyword evidence="2" id="KW-1185">Reference proteome</keyword>
<gene>
    <name evidence="1" type="ORF">T11_5823</name>
</gene>
<comment type="caution">
    <text evidence="1">The sequence shown here is derived from an EMBL/GenBank/DDBJ whole genome shotgun (WGS) entry which is preliminary data.</text>
</comment>
<name>A0A0V1H1Z4_9BILA</name>
<protein>
    <submittedName>
        <fullName evidence="1">Uncharacterized protein</fullName>
    </submittedName>
</protein>
<organism evidence="1 2">
    <name type="scientific">Trichinella zimbabwensis</name>
    <dbReference type="NCBI Taxonomy" id="268475"/>
    <lineage>
        <taxon>Eukaryota</taxon>
        <taxon>Metazoa</taxon>
        <taxon>Ecdysozoa</taxon>
        <taxon>Nematoda</taxon>
        <taxon>Enoplea</taxon>
        <taxon>Dorylaimia</taxon>
        <taxon>Trichinellida</taxon>
        <taxon>Trichinellidae</taxon>
        <taxon>Trichinella</taxon>
    </lineage>
</organism>
<dbReference type="EMBL" id="JYDP01000158">
    <property type="protein sequence ID" value="KRZ04663.1"/>
    <property type="molecule type" value="Genomic_DNA"/>
</dbReference>